<keyword evidence="2" id="KW-1185">Reference proteome</keyword>
<protein>
    <submittedName>
        <fullName evidence="1">Uncharacterized protein</fullName>
    </submittedName>
</protein>
<reference evidence="2" key="1">
    <citation type="journal article" date="2019" name="Int. J. Syst. Evol. Microbiol.">
        <title>The Global Catalogue of Microorganisms (GCM) 10K type strain sequencing project: providing services to taxonomists for standard genome sequencing and annotation.</title>
        <authorList>
            <consortium name="The Broad Institute Genomics Platform"/>
            <consortium name="The Broad Institute Genome Sequencing Center for Infectious Disease"/>
            <person name="Wu L."/>
            <person name="Ma J."/>
        </authorList>
    </citation>
    <scope>NUCLEOTIDE SEQUENCE [LARGE SCALE GENOMIC DNA]</scope>
    <source>
        <strain evidence="2">KCTC 42398</strain>
    </source>
</reference>
<comment type="caution">
    <text evidence="1">The sequence shown here is derived from an EMBL/GenBank/DDBJ whole genome shotgun (WGS) entry which is preliminary data.</text>
</comment>
<dbReference type="Proteomes" id="UP001597476">
    <property type="component" value="Unassembled WGS sequence"/>
</dbReference>
<evidence type="ECO:0000313" key="1">
    <source>
        <dbReference type="EMBL" id="MFD2726119.1"/>
    </source>
</evidence>
<gene>
    <name evidence="1" type="ORF">ACFSR8_07810</name>
</gene>
<organism evidence="1 2">
    <name type="scientific">Hyunsoonleella rubra</name>
    <dbReference type="NCBI Taxonomy" id="1737062"/>
    <lineage>
        <taxon>Bacteria</taxon>
        <taxon>Pseudomonadati</taxon>
        <taxon>Bacteroidota</taxon>
        <taxon>Flavobacteriia</taxon>
        <taxon>Flavobacteriales</taxon>
        <taxon>Flavobacteriaceae</taxon>
    </lineage>
</organism>
<proteinExistence type="predicted"/>
<dbReference type="EMBL" id="JBHULY010000014">
    <property type="protein sequence ID" value="MFD2726119.1"/>
    <property type="molecule type" value="Genomic_DNA"/>
</dbReference>
<name>A0ABW5TBB2_9FLAO</name>
<sequence>MKHIGSIFLSCFILISFSRNLVRLPVVIPNKCDTIIDLSSEEMLPSHTIVYGVNILDSLDFRLQSRMTSKDYYSGSFLKDEKFMSDSIKVFVDTTHVNFHLGEQSVISHFPPPPPPQTDNKRDSIYFKEIYDRAILEHENRGRTHYKTYPLFVYNSSRRSTVIQRPMFNDLFFIVEALDSLKIWRPIEYWEQRTVLCGTGHRDYLLKPKHFIVSAVKRYHGDFKTKLRVRFTSFNKVFFSNEYEGWMNYSQFDTTKLKREIRKQFGKAKMEYYLKRSFLSPTY</sequence>
<accession>A0ABW5TBB2</accession>
<evidence type="ECO:0000313" key="2">
    <source>
        <dbReference type="Proteomes" id="UP001597476"/>
    </source>
</evidence>